<organism evidence="1 2">
    <name type="scientific">Apiospora hydei</name>
    <dbReference type="NCBI Taxonomy" id="1337664"/>
    <lineage>
        <taxon>Eukaryota</taxon>
        <taxon>Fungi</taxon>
        <taxon>Dikarya</taxon>
        <taxon>Ascomycota</taxon>
        <taxon>Pezizomycotina</taxon>
        <taxon>Sordariomycetes</taxon>
        <taxon>Xylariomycetidae</taxon>
        <taxon>Amphisphaeriales</taxon>
        <taxon>Apiosporaceae</taxon>
        <taxon>Apiospora</taxon>
    </lineage>
</organism>
<dbReference type="Proteomes" id="UP001433268">
    <property type="component" value="Unassembled WGS sequence"/>
</dbReference>
<name>A0ABR1V6N1_9PEZI</name>
<dbReference type="RefSeq" id="XP_066663622.1">
    <property type="nucleotide sequence ID" value="XM_066817930.1"/>
</dbReference>
<evidence type="ECO:0000313" key="2">
    <source>
        <dbReference type="Proteomes" id="UP001433268"/>
    </source>
</evidence>
<dbReference type="EMBL" id="JAQQWN010000009">
    <property type="protein sequence ID" value="KAK8066869.1"/>
    <property type="molecule type" value="Genomic_DNA"/>
</dbReference>
<comment type="caution">
    <text evidence="1">The sequence shown here is derived from an EMBL/GenBank/DDBJ whole genome shotgun (WGS) entry which is preliminary data.</text>
</comment>
<evidence type="ECO:0000313" key="1">
    <source>
        <dbReference type="EMBL" id="KAK8066869.1"/>
    </source>
</evidence>
<accession>A0ABR1V6N1</accession>
<protein>
    <submittedName>
        <fullName evidence="1">Uncharacterized protein</fullName>
    </submittedName>
</protein>
<reference evidence="1 2" key="1">
    <citation type="submission" date="2023-01" db="EMBL/GenBank/DDBJ databases">
        <title>Analysis of 21 Apiospora genomes using comparative genomics revels a genus with tremendous synthesis potential of carbohydrate active enzymes and secondary metabolites.</title>
        <authorList>
            <person name="Sorensen T."/>
        </authorList>
    </citation>
    <scope>NUCLEOTIDE SEQUENCE [LARGE SCALE GENOMIC DNA]</scope>
    <source>
        <strain evidence="1 2">CBS 114990</strain>
    </source>
</reference>
<gene>
    <name evidence="1" type="ORF">PG997_013616</name>
</gene>
<proteinExistence type="predicted"/>
<keyword evidence="2" id="KW-1185">Reference proteome</keyword>
<dbReference type="GeneID" id="92050990"/>
<sequence>METSLSASPNNEASPFMRLPRKIRDQIYGYVVTIDQVFDGDRACNCRNSCNCPIYDAMRSNMRSFHLNRQIWAEICDRLVKSNIWVEVTMERYSELNIYLKNIAFEYPFFCFPSIPVPLDCAKSQADDVAIRFNMEEPSESTETITFAYHPLTYGAFLDALHDNVTNSHGLTIQPNPTTLSCGKMFAKLMTPLRTVLGQGQASFIGVENSPVELQPLQEAMNRPAFFQEPIKDMLKAKQFYLDQGYTAERQALRFPEGSPEFNSLNHINTDLRIAFARSAHQHIVNQQKTAAPHDIDFNHAAWIAKLAQEVCCDALENFAGLTDRQRRDAHLYRAFNYQHLGNQYFAARDLFYAKEVDPSLNLRADLADELDRAVYDDIQQRPGPQGFELTKWSIPLLGTWTGDPHLFTVWRRSHQIMMKMFRQRVDEGPDGEAGGEPQNLAPLYAQLKIDWEQNYEGKMKVKLPDGFEGFGPAPPATPDA</sequence>